<proteinExistence type="inferred from homology"/>
<keyword evidence="5" id="KW-1185">Reference proteome</keyword>
<dbReference type="SUPFAM" id="SSF51735">
    <property type="entry name" value="NAD(P)-binding Rossmann-fold domains"/>
    <property type="match status" value="1"/>
</dbReference>
<sequence length="238" mass="26968">MIMNLSDKVVLITGGTGEIGKIIGLSLLENGARIIVNYYRNEEKKNISEMYFSKYQGNYFFIKADISDKSEVNKLMIVAEKVFGPIDILINCAAISENSPFLYTDIDIMNKVININLFGTLLTIKYFIKLRLNKKIKIINIGSRRGREGIVYNTCYSCSKSGLIGLTKSVASELRELDISISLIYPPSIPSSINKNSRRNNMEINIFKKQIIYMCSDVFFNKQGAIYQLEGDKYISDT</sequence>
<evidence type="ECO:0000256" key="3">
    <source>
        <dbReference type="RuleBase" id="RU000363"/>
    </source>
</evidence>
<protein>
    <submittedName>
        <fullName evidence="4">3-oxoacyl-[acyl-carrier protein] reductase</fullName>
        <ecNumber evidence="4">1.1.1.100</ecNumber>
    </submittedName>
</protein>
<comment type="caution">
    <text evidence="4">The sequence shown here is derived from an EMBL/GenBank/DDBJ whole genome shotgun (WGS) entry which is preliminary data.</text>
</comment>
<dbReference type="InterPro" id="IPR002347">
    <property type="entry name" value="SDR_fam"/>
</dbReference>
<dbReference type="Gene3D" id="3.40.50.720">
    <property type="entry name" value="NAD(P)-binding Rossmann-like Domain"/>
    <property type="match status" value="1"/>
</dbReference>
<dbReference type="CDD" id="cd05233">
    <property type="entry name" value="SDR_c"/>
    <property type="match status" value="1"/>
</dbReference>
<dbReference type="EMBL" id="JAUSUR010000004">
    <property type="protein sequence ID" value="MDQ0361527.1"/>
    <property type="molecule type" value="Genomic_DNA"/>
</dbReference>
<keyword evidence="2 4" id="KW-0560">Oxidoreductase</keyword>
<dbReference type="PRINTS" id="PR00081">
    <property type="entry name" value="GDHRDH"/>
</dbReference>
<evidence type="ECO:0000256" key="1">
    <source>
        <dbReference type="ARBA" id="ARBA00006484"/>
    </source>
</evidence>
<dbReference type="PANTHER" id="PTHR42760:SF133">
    <property type="entry name" value="3-OXOACYL-[ACYL-CARRIER-PROTEIN] REDUCTASE"/>
    <property type="match status" value="1"/>
</dbReference>
<comment type="similarity">
    <text evidence="1 3">Belongs to the short-chain dehydrogenases/reductases (SDR) family.</text>
</comment>
<dbReference type="PRINTS" id="PR00080">
    <property type="entry name" value="SDRFAMILY"/>
</dbReference>
<reference evidence="4 5" key="1">
    <citation type="submission" date="2023-07" db="EMBL/GenBank/DDBJ databases">
        <title>Genomic Encyclopedia of Type Strains, Phase IV (KMG-IV): sequencing the most valuable type-strain genomes for metagenomic binning, comparative biology and taxonomic classification.</title>
        <authorList>
            <person name="Goeker M."/>
        </authorList>
    </citation>
    <scope>NUCLEOTIDE SEQUENCE [LARGE SCALE GENOMIC DNA]</scope>
    <source>
        <strain evidence="4 5">DSM 16784</strain>
    </source>
</reference>
<accession>A0ABU0E3Q3</accession>
<name>A0ABU0E3Q3_9FIRM</name>
<dbReference type="Pfam" id="PF00106">
    <property type="entry name" value="adh_short"/>
    <property type="match status" value="1"/>
</dbReference>
<evidence type="ECO:0000313" key="5">
    <source>
        <dbReference type="Proteomes" id="UP001230220"/>
    </source>
</evidence>
<dbReference type="PANTHER" id="PTHR42760">
    <property type="entry name" value="SHORT-CHAIN DEHYDROGENASES/REDUCTASES FAMILY MEMBER"/>
    <property type="match status" value="1"/>
</dbReference>
<dbReference type="RefSeq" id="WP_307408336.1">
    <property type="nucleotide sequence ID" value="NZ_JAUSUR010000004.1"/>
</dbReference>
<dbReference type="PROSITE" id="PS00061">
    <property type="entry name" value="ADH_SHORT"/>
    <property type="match status" value="1"/>
</dbReference>
<dbReference type="InterPro" id="IPR020904">
    <property type="entry name" value="Sc_DH/Rdtase_CS"/>
</dbReference>
<dbReference type="EC" id="1.1.1.100" evidence="4"/>
<dbReference type="GO" id="GO:0004316">
    <property type="term" value="F:3-oxoacyl-[acyl-carrier-protein] reductase (NADPH) activity"/>
    <property type="evidence" value="ECO:0007669"/>
    <property type="project" value="UniProtKB-EC"/>
</dbReference>
<evidence type="ECO:0000256" key="2">
    <source>
        <dbReference type="ARBA" id="ARBA00023002"/>
    </source>
</evidence>
<gene>
    <name evidence="4" type="ORF">J2S15_002277</name>
</gene>
<organism evidence="4 5">
    <name type="scientific">Breznakia pachnodae</name>
    <dbReference type="NCBI Taxonomy" id="265178"/>
    <lineage>
        <taxon>Bacteria</taxon>
        <taxon>Bacillati</taxon>
        <taxon>Bacillota</taxon>
        <taxon>Erysipelotrichia</taxon>
        <taxon>Erysipelotrichales</taxon>
        <taxon>Erysipelotrichaceae</taxon>
        <taxon>Breznakia</taxon>
    </lineage>
</organism>
<evidence type="ECO:0000313" key="4">
    <source>
        <dbReference type="EMBL" id="MDQ0361527.1"/>
    </source>
</evidence>
<dbReference type="InterPro" id="IPR036291">
    <property type="entry name" value="NAD(P)-bd_dom_sf"/>
</dbReference>
<dbReference type="Proteomes" id="UP001230220">
    <property type="component" value="Unassembled WGS sequence"/>
</dbReference>